<organism evidence="2 3">
    <name type="scientific">Pichia sorbitophila (strain ATCC MYA-4447 / BCRC 22081 / CBS 7064 / NBRC 10061 / NRRL Y-12695)</name>
    <name type="common">Hybrid yeast</name>
    <dbReference type="NCBI Taxonomy" id="559304"/>
    <lineage>
        <taxon>Eukaryota</taxon>
        <taxon>Fungi</taxon>
        <taxon>Dikarya</taxon>
        <taxon>Ascomycota</taxon>
        <taxon>Saccharomycotina</taxon>
        <taxon>Pichiomycetes</taxon>
        <taxon>Debaryomycetaceae</taxon>
        <taxon>Millerozyma</taxon>
    </lineage>
</organism>
<name>G8Y4E3_PICSO</name>
<feature type="compositionally biased region" description="Low complexity" evidence="1">
    <location>
        <begin position="221"/>
        <end position="230"/>
    </location>
</feature>
<feature type="region of interest" description="Disordered" evidence="1">
    <location>
        <begin position="221"/>
        <end position="241"/>
    </location>
</feature>
<evidence type="ECO:0000313" key="3">
    <source>
        <dbReference type="Proteomes" id="UP000005222"/>
    </source>
</evidence>
<dbReference type="HOGENOM" id="CLU_581533_0_0_1"/>
<reference evidence="2 3" key="1">
    <citation type="journal article" date="2012" name="G3 (Bethesda)">
        <title>Pichia sorbitophila, an interspecies yeast hybrid reveals early steps of genome resolution following polyploidization.</title>
        <authorList>
            <person name="Leh Louis V."/>
            <person name="Despons L."/>
            <person name="Friedrich A."/>
            <person name="Martin T."/>
            <person name="Durrens P."/>
            <person name="Casaregola S."/>
            <person name="Neuveglise C."/>
            <person name="Fairhead C."/>
            <person name="Marck C."/>
            <person name="Cruz J.A."/>
            <person name="Straub M.L."/>
            <person name="Kugler V."/>
            <person name="Sacerdot C."/>
            <person name="Uzunov Z."/>
            <person name="Thierry A."/>
            <person name="Weiss S."/>
            <person name="Bleykasten C."/>
            <person name="De Montigny J."/>
            <person name="Jacques N."/>
            <person name="Jung P."/>
            <person name="Lemaire M."/>
            <person name="Mallet S."/>
            <person name="Morel G."/>
            <person name="Richard G.F."/>
            <person name="Sarkar A."/>
            <person name="Savel G."/>
            <person name="Schacherer J."/>
            <person name="Seret M.L."/>
            <person name="Talla E."/>
            <person name="Samson G."/>
            <person name="Jubin C."/>
            <person name="Poulain J."/>
            <person name="Vacherie B."/>
            <person name="Barbe V."/>
            <person name="Pelletier E."/>
            <person name="Sherman D.J."/>
            <person name="Westhof E."/>
            <person name="Weissenbach J."/>
            <person name="Baret P.V."/>
            <person name="Wincker P."/>
            <person name="Gaillardin C."/>
            <person name="Dujon B."/>
            <person name="Souciet J.L."/>
        </authorList>
    </citation>
    <scope>NUCLEOTIDE SEQUENCE [LARGE SCALE GENOMIC DNA]</scope>
    <source>
        <strain evidence="3">ATCC MYA-4447 / BCRC 22081 / CBS 7064 / NBRC 10061 / NRRL Y-12695</strain>
    </source>
</reference>
<dbReference type="InParanoid" id="G8Y4E3"/>
<dbReference type="AlphaFoldDB" id="G8Y4E3"/>
<dbReference type="EMBL" id="FO082047">
    <property type="protein sequence ID" value="CCE85561.1"/>
    <property type="molecule type" value="Genomic_DNA"/>
</dbReference>
<accession>G8Y4E3</accession>
<evidence type="ECO:0000256" key="1">
    <source>
        <dbReference type="SAM" id="MobiDB-lite"/>
    </source>
</evidence>
<feature type="compositionally biased region" description="Basic and acidic residues" evidence="1">
    <location>
        <begin position="40"/>
        <end position="49"/>
    </location>
</feature>
<protein>
    <submittedName>
        <fullName evidence="2">Piso0_005167 protein</fullName>
    </submittedName>
</protein>
<gene>
    <name evidence="2" type="primary">Piso0_005167</name>
    <name evidence="2" type="ORF">GNLVRS01_PISO0M09076g</name>
</gene>
<keyword evidence="3" id="KW-1185">Reference proteome</keyword>
<evidence type="ECO:0000313" key="2">
    <source>
        <dbReference type="EMBL" id="CCE85561.1"/>
    </source>
</evidence>
<dbReference type="Proteomes" id="UP000005222">
    <property type="component" value="Chromosome M"/>
</dbReference>
<sequence length="470" mass="52257">MLDRLLRRRTESPYCPNRAGSWREMGFFRILSALKPSSKKISEKTDDTRVGGSPVAHSDTDISTDVDAPGVTEIVAQYGNHLPRTASLSDDLEMQQDYRSFLKEELLLGEVHKSAILSTQGDETHSNNVDITFEHEPLSRSTSRSISWDEDLKTNLITNDTLMDAADMISITDTNIQILKNTPQAQDVKLIFQTSPAVHNYGPPQVSDDVSLRSFNLVPSKTASTSPATTIQSLEPPPNTNENTQIHRAEHIQRELLELSASQAALIEQQWAKMTQIQNLLEESKLSRQNFDAENTGTWSEHPASSKKVRSQFLPMAVTLFSDANDEPQTFQKCAADKPTSTYNIVSCSTPNRPIPNSHLDESENLKHTSFVSRFADDSLLDQSSLDLSVIDDEETAISIDTPRISRLSAYMSQRNTLKSKLNAIDYPSQSPDQDYDANILDASLIIQYSDSSSSCSIDDDIIGPYLLLA</sequence>
<feature type="region of interest" description="Disordered" evidence="1">
    <location>
        <begin position="39"/>
        <end position="66"/>
    </location>
</feature>
<proteinExistence type="predicted"/>